<dbReference type="AlphaFoldDB" id="A0A2S6ZK35"/>
<gene>
    <name evidence="1" type="ORF">XthCFBP4691_02945</name>
</gene>
<protein>
    <submittedName>
        <fullName evidence="1">Uncharacterized protein</fullName>
    </submittedName>
</protein>
<name>A0A2S6ZK35_9XANT</name>
<dbReference type="Proteomes" id="UP000239898">
    <property type="component" value="Unassembled WGS sequence"/>
</dbReference>
<comment type="caution">
    <text evidence="1">The sequence shown here is derived from an EMBL/GenBank/DDBJ whole genome shotgun (WGS) entry which is preliminary data.</text>
</comment>
<dbReference type="EMBL" id="MIGX01000007">
    <property type="protein sequence ID" value="PPT92623.1"/>
    <property type="molecule type" value="Genomic_DNA"/>
</dbReference>
<evidence type="ECO:0000313" key="1">
    <source>
        <dbReference type="EMBL" id="PPT92623.1"/>
    </source>
</evidence>
<keyword evidence="2" id="KW-1185">Reference proteome</keyword>
<dbReference type="OrthoDB" id="5569088at2"/>
<reference evidence="1 2" key="1">
    <citation type="submission" date="2016-08" db="EMBL/GenBank/DDBJ databases">
        <title>Evolution of the type three secretion system and type three effector repertoires in Xanthomonas.</title>
        <authorList>
            <person name="Merda D."/>
            <person name="Briand M."/>
            <person name="Bosis E."/>
            <person name="Rousseau C."/>
            <person name="Portier P."/>
            <person name="Jacques M.-A."/>
            <person name="Fischer-Le Saux M."/>
        </authorList>
    </citation>
    <scope>NUCLEOTIDE SEQUENCE [LARGE SCALE GENOMIC DNA]</scope>
    <source>
        <strain evidence="1 2">CFBP 4691</strain>
    </source>
</reference>
<evidence type="ECO:0000313" key="2">
    <source>
        <dbReference type="Proteomes" id="UP000239898"/>
    </source>
</evidence>
<sequence>MPSIASPANPEQRLDGLQVWGCLCKGEYRMRLLHYPMGGGDRVLVGQEILEHASLRPFQEPQ</sequence>
<accession>A0A2S6ZK35</accession>
<proteinExistence type="predicted"/>
<organism evidence="1 2">
    <name type="scientific">Xanthomonas theicola</name>
    <dbReference type="NCBI Taxonomy" id="56464"/>
    <lineage>
        <taxon>Bacteria</taxon>
        <taxon>Pseudomonadati</taxon>
        <taxon>Pseudomonadota</taxon>
        <taxon>Gammaproteobacteria</taxon>
        <taxon>Lysobacterales</taxon>
        <taxon>Lysobacteraceae</taxon>
        <taxon>Xanthomonas</taxon>
    </lineage>
</organism>
<dbReference type="RefSeq" id="WP_128419055.1">
    <property type="nucleotide sequence ID" value="NZ_CP049017.1"/>
</dbReference>